<feature type="active site" evidence="1">
    <location>
        <position position="301"/>
    </location>
</feature>
<dbReference type="Pfam" id="PF00561">
    <property type="entry name" value="Abhydrolase_1"/>
    <property type="match status" value="1"/>
</dbReference>
<accession>A0A916YV58</accession>
<reference evidence="3" key="2">
    <citation type="submission" date="2020-09" db="EMBL/GenBank/DDBJ databases">
        <authorList>
            <person name="Sun Q."/>
            <person name="Zhou Y."/>
        </authorList>
    </citation>
    <scope>NUCLEOTIDE SEQUENCE</scope>
    <source>
        <strain evidence="3">CGMCC 1.15178</strain>
    </source>
</reference>
<sequence length="327" mass="36659">MDYEIFELGDYTLQSGTVLNNAFLAYKTYGTLNAEKNNVILYPTALGDTHRSNEWLIGEGMALDPNKYFIIVPNLLGNGLSSSPSNTEIPPDKNSFPLITIYDNVRIQHHLMTYKLGIKKIALVTGWSLGAMQAFEWGAAYPNLVQRIAPFNGTAKTWPHTYAFFEGVKAPLEADDTSTSLRAVGRIYAGWGLSHAFYRNGCYKELGYHSLDEFITGFWEQNFLTLDPNNLLAMFRTGQRADISDNPLYKGDFNKALHSIKAQACIMPGATDLYFTHDDSMYEVDHMPNACLHPIDSIWGHFAGRGIHQPDISFINDALNNLLSIKQ</sequence>
<dbReference type="EMBL" id="BMHP01000001">
    <property type="protein sequence ID" value="GGD62490.1"/>
    <property type="molecule type" value="Genomic_DNA"/>
</dbReference>
<keyword evidence="4" id="KW-1185">Reference proteome</keyword>
<feature type="active site" description="Nucleophile" evidence="1">
    <location>
        <position position="128"/>
    </location>
</feature>
<dbReference type="PIRSF" id="PIRSF000443">
    <property type="entry name" value="Homoser_Ac_trans"/>
    <property type="match status" value="1"/>
</dbReference>
<dbReference type="AlphaFoldDB" id="A0A916YV58"/>
<protein>
    <submittedName>
        <fullName evidence="3">Homoserine O-acetyltransferase</fullName>
    </submittedName>
</protein>
<feature type="active site" evidence="1">
    <location>
        <position position="272"/>
    </location>
</feature>
<evidence type="ECO:0000313" key="4">
    <source>
        <dbReference type="Proteomes" id="UP000612456"/>
    </source>
</evidence>
<dbReference type="PANTHER" id="PTHR32268:SF15">
    <property type="entry name" value="HOMOSERINE ACETYLTRANSFERASE FAMILY PROTEIN (AFU_ORTHOLOGUE AFUA_1G15350)"/>
    <property type="match status" value="1"/>
</dbReference>
<gene>
    <name evidence="3" type="ORF">GCM10010911_20500</name>
</gene>
<organism evidence="3 4">
    <name type="scientific">Paenibacillus nasutitermitis</name>
    <dbReference type="NCBI Taxonomy" id="1652958"/>
    <lineage>
        <taxon>Bacteria</taxon>
        <taxon>Bacillati</taxon>
        <taxon>Bacillota</taxon>
        <taxon>Bacilli</taxon>
        <taxon>Bacillales</taxon>
        <taxon>Paenibacillaceae</taxon>
        <taxon>Paenibacillus</taxon>
    </lineage>
</organism>
<dbReference type="PANTHER" id="PTHR32268">
    <property type="entry name" value="HOMOSERINE O-ACETYLTRANSFERASE"/>
    <property type="match status" value="1"/>
</dbReference>
<dbReference type="NCBIfam" id="NF005757">
    <property type="entry name" value="PRK07581.1"/>
    <property type="match status" value="1"/>
</dbReference>
<name>A0A916YV58_9BACL</name>
<evidence type="ECO:0000313" key="3">
    <source>
        <dbReference type="EMBL" id="GGD62490.1"/>
    </source>
</evidence>
<feature type="domain" description="AB hydrolase-1" evidence="2">
    <location>
        <begin position="52"/>
        <end position="153"/>
    </location>
</feature>
<dbReference type="GO" id="GO:0016747">
    <property type="term" value="F:acyltransferase activity, transferring groups other than amino-acyl groups"/>
    <property type="evidence" value="ECO:0007669"/>
    <property type="project" value="InterPro"/>
</dbReference>
<dbReference type="SUPFAM" id="SSF53474">
    <property type="entry name" value="alpha/beta-Hydrolases"/>
    <property type="match status" value="1"/>
</dbReference>
<reference evidence="3" key="1">
    <citation type="journal article" date="2014" name="Int. J. Syst. Evol. Microbiol.">
        <title>Complete genome sequence of Corynebacterium casei LMG S-19264T (=DSM 44701T), isolated from a smear-ripened cheese.</title>
        <authorList>
            <consortium name="US DOE Joint Genome Institute (JGI-PGF)"/>
            <person name="Walter F."/>
            <person name="Albersmeier A."/>
            <person name="Kalinowski J."/>
            <person name="Ruckert C."/>
        </authorList>
    </citation>
    <scope>NUCLEOTIDE SEQUENCE</scope>
    <source>
        <strain evidence="3">CGMCC 1.15178</strain>
    </source>
</reference>
<dbReference type="Gene3D" id="3.40.50.1820">
    <property type="entry name" value="alpha/beta hydrolase"/>
    <property type="match status" value="1"/>
</dbReference>
<dbReference type="InterPro" id="IPR008220">
    <property type="entry name" value="HAT_MetX-like"/>
</dbReference>
<dbReference type="RefSeq" id="WP_188991501.1">
    <property type="nucleotide sequence ID" value="NZ_BMHP01000001.1"/>
</dbReference>
<evidence type="ECO:0000259" key="2">
    <source>
        <dbReference type="Pfam" id="PF00561"/>
    </source>
</evidence>
<dbReference type="Proteomes" id="UP000612456">
    <property type="component" value="Unassembled WGS sequence"/>
</dbReference>
<dbReference type="InterPro" id="IPR029058">
    <property type="entry name" value="AB_hydrolase_fold"/>
</dbReference>
<comment type="caution">
    <text evidence="3">The sequence shown here is derived from an EMBL/GenBank/DDBJ whole genome shotgun (WGS) entry which is preliminary data.</text>
</comment>
<proteinExistence type="predicted"/>
<evidence type="ECO:0000256" key="1">
    <source>
        <dbReference type="PIRSR" id="PIRSR000443-1"/>
    </source>
</evidence>
<dbReference type="InterPro" id="IPR000073">
    <property type="entry name" value="AB_hydrolase_1"/>
</dbReference>